<dbReference type="EMBL" id="JAVDPF010000012">
    <property type="protein sequence ID" value="KAL1878346.1"/>
    <property type="molecule type" value="Genomic_DNA"/>
</dbReference>
<dbReference type="Gene3D" id="2.120.10.30">
    <property type="entry name" value="TolB, C-terminal domain"/>
    <property type="match status" value="1"/>
</dbReference>
<gene>
    <name evidence="3" type="ORF">Plec18167_004418</name>
</gene>
<feature type="domain" description="SMP-30/Gluconolactonase/LRE-like region" evidence="2">
    <location>
        <begin position="206"/>
        <end position="313"/>
    </location>
</feature>
<dbReference type="PANTHER" id="PTHR42060">
    <property type="entry name" value="NHL REPEAT-CONTAINING PROTEIN-RELATED"/>
    <property type="match status" value="1"/>
</dbReference>
<evidence type="ECO:0000313" key="4">
    <source>
        <dbReference type="Proteomes" id="UP001583193"/>
    </source>
</evidence>
<dbReference type="PANTHER" id="PTHR42060:SF1">
    <property type="entry name" value="NHL REPEAT-CONTAINING PROTEIN"/>
    <property type="match status" value="1"/>
</dbReference>
<feature type="signal peptide" evidence="1">
    <location>
        <begin position="1"/>
        <end position="22"/>
    </location>
</feature>
<comment type="caution">
    <text evidence="3">The sequence shown here is derived from an EMBL/GenBank/DDBJ whole genome shotgun (WGS) entry which is preliminary data.</text>
</comment>
<keyword evidence="1" id="KW-0732">Signal</keyword>
<reference evidence="3 4" key="1">
    <citation type="journal article" date="2024" name="IMA Fungus">
        <title>IMA Genome - F19 : A genome assembly and annotation guide to empower mycologists, including annotated draft genome sequences of Ceratocystis pirilliformis, Diaporthe australafricana, Fusarium ophioides, Paecilomyces lecythidis, and Sporothrix stenoceras.</title>
        <authorList>
            <person name="Aylward J."/>
            <person name="Wilson A.M."/>
            <person name="Visagie C.M."/>
            <person name="Spraker J."/>
            <person name="Barnes I."/>
            <person name="Buitendag C."/>
            <person name="Ceriani C."/>
            <person name="Del Mar Angel L."/>
            <person name="du Plessis D."/>
            <person name="Fuchs T."/>
            <person name="Gasser K."/>
            <person name="Kramer D."/>
            <person name="Li W."/>
            <person name="Munsamy K."/>
            <person name="Piso A."/>
            <person name="Price J.L."/>
            <person name="Sonnekus B."/>
            <person name="Thomas C."/>
            <person name="van der Nest A."/>
            <person name="van Dijk A."/>
            <person name="van Heerden A."/>
            <person name="van Vuuren N."/>
            <person name="Yilmaz N."/>
            <person name="Duong T.A."/>
            <person name="van der Merwe N.A."/>
            <person name="Wingfield M.J."/>
            <person name="Wingfield B.D."/>
        </authorList>
    </citation>
    <scope>NUCLEOTIDE SEQUENCE [LARGE SCALE GENOMIC DNA]</scope>
    <source>
        <strain evidence="3 4">CMW 18167</strain>
    </source>
</reference>
<dbReference type="Proteomes" id="UP001583193">
    <property type="component" value="Unassembled WGS sequence"/>
</dbReference>
<accession>A0ABR3XQT1</accession>
<dbReference type="InterPro" id="IPR052998">
    <property type="entry name" value="Hetero-Diels-Alderase-like"/>
</dbReference>
<dbReference type="InterPro" id="IPR011042">
    <property type="entry name" value="6-blade_b-propeller_TolB-like"/>
</dbReference>
<dbReference type="Pfam" id="PF08450">
    <property type="entry name" value="SGL"/>
    <property type="match status" value="1"/>
</dbReference>
<keyword evidence="4" id="KW-1185">Reference proteome</keyword>
<evidence type="ECO:0000256" key="1">
    <source>
        <dbReference type="SAM" id="SignalP"/>
    </source>
</evidence>
<dbReference type="SUPFAM" id="SSF63829">
    <property type="entry name" value="Calcium-dependent phosphotriesterase"/>
    <property type="match status" value="1"/>
</dbReference>
<proteinExistence type="predicted"/>
<dbReference type="InterPro" id="IPR013658">
    <property type="entry name" value="SGL"/>
</dbReference>
<protein>
    <recommendedName>
        <fullName evidence="2">SMP-30/Gluconolactonase/LRE-like region domain-containing protein</fullName>
    </recommendedName>
</protein>
<evidence type="ECO:0000313" key="3">
    <source>
        <dbReference type="EMBL" id="KAL1878346.1"/>
    </source>
</evidence>
<evidence type="ECO:0000259" key="2">
    <source>
        <dbReference type="Pfam" id="PF08450"/>
    </source>
</evidence>
<feature type="chain" id="PRO_5045084284" description="SMP-30/Gluconolactonase/LRE-like region domain-containing protein" evidence="1">
    <location>
        <begin position="23"/>
        <end position="338"/>
    </location>
</feature>
<organism evidence="3 4">
    <name type="scientific">Paecilomyces lecythidis</name>
    <dbReference type="NCBI Taxonomy" id="3004212"/>
    <lineage>
        <taxon>Eukaryota</taxon>
        <taxon>Fungi</taxon>
        <taxon>Dikarya</taxon>
        <taxon>Ascomycota</taxon>
        <taxon>Pezizomycotina</taxon>
        <taxon>Eurotiomycetes</taxon>
        <taxon>Eurotiomycetidae</taxon>
        <taxon>Eurotiales</taxon>
        <taxon>Thermoascaceae</taxon>
        <taxon>Paecilomyces</taxon>
    </lineage>
</organism>
<name>A0ABR3XQT1_9EURO</name>
<sequence length="338" mass="35048">MHFSGLLSSLLAVSTLTETTAALPSASRSRVTAKSISTVFQFGYDAEIENLAVRPNGNILFTEPSPGANVWEIDPSIVNGSAILRKDFPDVTTALGVSSIGPDVFAVTTGDVGSGFAGDVGTFAVHILRYTGNNTVQTTGPISIPGGKLVNKITPLNPPSDVILVSDPESYHVLSVNLRTGAIKTVLHDAETMNATTSFPIGVNGIRTVGKYLYYINTAKALLARVALNRDGSAAGPYEIVANISRTLLEPDDFAVLPSGDAFIAGSNEIVHVQPDGKFSVLAGGEHQLQLAGATSALFGVGPKSNILYVTTTGHGSAPGNTTFVEPGKVVAIEVSGL</sequence>